<reference evidence="2 3" key="1">
    <citation type="submission" date="2020-02" db="EMBL/GenBank/DDBJ databases">
        <title>Ideonella bacterium strain TBM-1.</title>
        <authorList>
            <person name="Chen W.-M."/>
        </authorList>
    </citation>
    <scope>NUCLEOTIDE SEQUENCE [LARGE SCALE GENOMIC DNA]</scope>
    <source>
        <strain evidence="2 3">TBM-1</strain>
    </source>
</reference>
<organism evidence="2 3">
    <name type="scientific">Ideonella livida</name>
    <dbReference type="NCBI Taxonomy" id="2707176"/>
    <lineage>
        <taxon>Bacteria</taxon>
        <taxon>Pseudomonadati</taxon>
        <taxon>Pseudomonadota</taxon>
        <taxon>Betaproteobacteria</taxon>
        <taxon>Burkholderiales</taxon>
        <taxon>Sphaerotilaceae</taxon>
        <taxon>Ideonella</taxon>
    </lineage>
</organism>
<protein>
    <submittedName>
        <fullName evidence="2">NYN domain-containing protein</fullName>
    </submittedName>
</protein>
<comment type="caution">
    <text evidence="2">The sequence shown here is derived from an EMBL/GenBank/DDBJ whole genome shotgun (WGS) entry which is preliminary data.</text>
</comment>
<dbReference type="Proteomes" id="UP000484255">
    <property type="component" value="Unassembled WGS sequence"/>
</dbReference>
<dbReference type="EMBL" id="JAAGOH010000007">
    <property type="protein sequence ID" value="NDY91176.1"/>
    <property type="molecule type" value="Genomic_DNA"/>
</dbReference>
<dbReference type="InterPro" id="IPR021139">
    <property type="entry name" value="NYN"/>
</dbReference>
<dbReference type="GO" id="GO:0004540">
    <property type="term" value="F:RNA nuclease activity"/>
    <property type="evidence" value="ECO:0007669"/>
    <property type="project" value="InterPro"/>
</dbReference>
<gene>
    <name evidence="2" type="ORF">G3A44_08210</name>
</gene>
<evidence type="ECO:0000259" key="1">
    <source>
        <dbReference type="Pfam" id="PF01936"/>
    </source>
</evidence>
<dbReference type="AlphaFoldDB" id="A0A7C9PGB3"/>
<sequence>MKTALFVDFDNVYTGLRKLDPAFAERFGRQPSRWIDWMHRHLPNPDHVAPDARRRMLVRRVYLNPQVYQGYRSSFNHAGFEIIDCPAMTTQGKTSTDIHMVLDIVELLQHEVHYDEFIVFSADADFTPVLRKLRRFDRRTTVLAVGFPSAAYRASADLLIDPDVFVREAMGFDDPSLDEMPEGRVLSAALGALPAALPTAAPAVEVVEGVGTLSVNLPPPAFDLALITQRLRDEVAASELPVPCARLALRLGQEFPGLAPDWCGYLSFRRFAESLSLLPLVFDWSNSGGYLLDPSRHELKPLSFSPQLPDNGWGLDRATMNLIRQVHEATGVPLLSPRDFRGLFMAIELDVGQHPFQLGETGKRVRDICREAGLSISREDVNWVLRGLLLSGHEFGQGCDDLRTMSYRLVGNLLNLCRREQVIMDETGPPALHRWVSGRVQDEAGPGR</sequence>
<feature type="domain" description="NYN" evidence="1">
    <location>
        <begin position="2"/>
        <end position="158"/>
    </location>
</feature>
<proteinExistence type="predicted"/>
<dbReference type="RefSeq" id="WP_163457026.1">
    <property type="nucleotide sequence ID" value="NZ_JAAGOH010000007.1"/>
</dbReference>
<evidence type="ECO:0000313" key="3">
    <source>
        <dbReference type="Proteomes" id="UP000484255"/>
    </source>
</evidence>
<accession>A0A7C9PGB3</accession>
<dbReference type="PANTHER" id="PTHR35811:SF1">
    <property type="entry name" value="HTH OST-TYPE DOMAIN-CONTAINING PROTEIN"/>
    <property type="match status" value="1"/>
</dbReference>
<keyword evidence="3" id="KW-1185">Reference proteome</keyword>
<evidence type="ECO:0000313" key="2">
    <source>
        <dbReference type="EMBL" id="NDY91176.1"/>
    </source>
</evidence>
<dbReference type="PANTHER" id="PTHR35811">
    <property type="entry name" value="SLR1870 PROTEIN"/>
    <property type="match status" value="1"/>
</dbReference>
<name>A0A7C9PGB3_9BURK</name>
<dbReference type="Gene3D" id="3.40.50.1010">
    <property type="entry name" value="5'-nuclease"/>
    <property type="match status" value="1"/>
</dbReference>
<dbReference type="Pfam" id="PF01936">
    <property type="entry name" value="NYN"/>
    <property type="match status" value="1"/>
</dbReference>